<dbReference type="GeneID" id="63851347"/>
<feature type="region of interest" description="Disordered" evidence="1">
    <location>
        <begin position="307"/>
        <end position="440"/>
    </location>
</feature>
<name>A0A9P4GAQ9_9PLEO</name>
<evidence type="ECO:0000256" key="1">
    <source>
        <dbReference type="SAM" id="MobiDB-lite"/>
    </source>
</evidence>
<dbReference type="InterPro" id="IPR032675">
    <property type="entry name" value="LRR_dom_sf"/>
</dbReference>
<dbReference type="Proteomes" id="UP000800039">
    <property type="component" value="Unassembled WGS sequence"/>
</dbReference>
<feature type="compositionally biased region" description="Basic and acidic residues" evidence="1">
    <location>
        <begin position="421"/>
        <end position="440"/>
    </location>
</feature>
<keyword evidence="3" id="KW-1185">Reference proteome</keyword>
<accession>A0A9P4GAQ9</accession>
<dbReference type="AlphaFoldDB" id="A0A9P4GAQ9"/>
<dbReference type="EMBL" id="ML976618">
    <property type="protein sequence ID" value="KAF1842162.1"/>
    <property type="molecule type" value="Genomic_DNA"/>
</dbReference>
<feature type="region of interest" description="Disordered" evidence="1">
    <location>
        <begin position="1"/>
        <end position="46"/>
    </location>
</feature>
<proteinExistence type="predicted"/>
<comment type="caution">
    <text evidence="2">The sequence shown here is derived from an EMBL/GenBank/DDBJ whole genome shotgun (WGS) entry which is preliminary data.</text>
</comment>
<evidence type="ECO:0000313" key="3">
    <source>
        <dbReference type="Proteomes" id="UP000800039"/>
    </source>
</evidence>
<feature type="compositionally biased region" description="Acidic residues" evidence="1">
    <location>
        <begin position="335"/>
        <end position="365"/>
    </location>
</feature>
<reference evidence="2" key="1">
    <citation type="submission" date="2020-01" db="EMBL/GenBank/DDBJ databases">
        <authorList>
            <consortium name="DOE Joint Genome Institute"/>
            <person name="Haridas S."/>
            <person name="Albert R."/>
            <person name="Binder M."/>
            <person name="Bloem J."/>
            <person name="Labutti K."/>
            <person name="Salamov A."/>
            <person name="Andreopoulos B."/>
            <person name="Baker S.E."/>
            <person name="Barry K."/>
            <person name="Bills G."/>
            <person name="Bluhm B.H."/>
            <person name="Cannon C."/>
            <person name="Castanera R."/>
            <person name="Culley D.E."/>
            <person name="Daum C."/>
            <person name="Ezra D."/>
            <person name="Gonzalez J.B."/>
            <person name="Henrissat B."/>
            <person name="Kuo A."/>
            <person name="Liang C."/>
            <person name="Lipzen A."/>
            <person name="Lutzoni F."/>
            <person name="Magnuson J."/>
            <person name="Mondo S."/>
            <person name="Nolan M."/>
            <person name="Ohm R."/>
            <person name="Pangilinan J."/>
            <person name="Park H.-J."/>
            <person name="Ramirez L."/>
            <person name="Alfaro M."/>
            <person name="Sun H."/>
            <person name="Tritt A."/>
            <person name="Yoshinaga Y."/>
            <person name="Zwiers L.-H."/>
            <person name="Turgeon B.G."/>
            <person name="Goodwin S.B."/>
            <person name="Spatafora J.W."/>
            <person name="Crous P.W."/>
            <person name="Grigoriev I.V."/>
        </authorList>
    </citation>
    <scope>NUCLEOTIDE SEQUENCE</scope>
    <source>
        <strain evidence="2">CBS 394.84</strain>
    </source>
</reference>
<dbReference type="OrthoDB" id="550575at2759"/>
<protein>
    <submittedName>
        <fullName evidence="2">Uncharacterized protein</fullName>
    </submittedName>
</protein>
<sequence length="440" mass="49218">MPPTAGPSKTGRDGTKKGKAKQQQMRDDSESESEADIPDNAIYGPRGETKRQFDARVGAQPVHDASWEAFQRRAKARKGKPIEYEQMAYSDENVLRIDPYLMPDSNVRILRQITFAPSEDVDDSTIVDLVKDSDALFKAGLRVFMAGDVSRTKTIDITDAGVAKVVKACPNLIAVALHGTRNLGSNALPAILKGCQNIESVTISVAKDHVSKKTRLNGFLNWLCDKDFVPKLRFLEFRGVYLRPDHRNFLDFLTKRRPALEIIYEYTGEAELIRDMASVPLSRVPQRPATSGTKEAEPAMTQLGRRCFGNPLKEAGNSSASSGVRLAGAAAANDKDDDDDDEDAWEDEDESDEDESDEGEYDDIDEHLISNDPRANARMLQRLGQQSALREALGRDLEDFEMDSDYDDDGIDSDQEMSPQDTREMLKIMQMMDREMRRGR</sequence>
<dbReference type="Gene3D" id="3.80.10.10">
    <property type="entry name" value="Ribonuclease Inhibitor"/>
    <property type="match status" value="1"/>
</dbReference>
<gene>
    <name evidence="2" type="ORF">K460DRAFT_370150</name>
</gene>
<organism evidence="2 3">
    <name type="scientific">Cucurbitaria berberidis CBS 394.84</name>
    <dbReference type="NCBI Taxonomy" id="1168544"/>
    <lineage>
        <taxon>Eukaryota</taxon>
        <taxon>Fungi</taxon>
        <taxon>Dikarya</taxon>
        <taxon>Ascomycota</taxon>
        <taxon>Pezizomycotina</taxon>
        <taxon>Dothideomycetes</taxon>
        <taxon>Pleosporomycetidae</taxon>
        <taxon>Pleosporales</taxon>
        <taxon>Pleosporineae</taxon>
        <taxon>Cucurbitariaceae</taxon>
        <taxon>Cucurbitaria</taxon>
    </lineage>
</organism>
<evidence type="ECO:0000313" key="2">
    <source>
        <dbReference type="EMBL" id="KAF1842162.1"/>
    </source>
</evidence>
<feature type="compositionally biased region" description="Acidic residues" evidence="1">
    <location>
        <begin position="398"/>
        <end position="415"/>
    </location>
</feature>
<dbReference type="RefSeq" id="XP_040784725.1">
    <property type="nucleotide sequence ID" value="XM_040934096.1"/>
</dbReference>
<feature type="region of interest" description="Disordered" evidence="1">
    <location>
        <begin position="283"/>
        <end position="302"/>
    </location>
</feature>